<reference evidence="1" key="1">
    <citation type="submission" date="2020-05" db="EMBL/GenBank/DDBJ databases">
        <title>Large-scale comparative analyses of tick genomes elucidate their genetic diversity and vector capacities.</title>
        <authorList>
            <person name="Jia N."/>
            <person name="Wang J."/>
            <person name="Shi W."/>
            <person name="Du L."/>
            <person name="Sun Y."/>
            <person name="Zhan W."/>
            <person name="Jiang J."/>
            <person name="Wang Q."/>
            <person name="Zhang B."/>
            <person name="Ji P."/>
            <person name="Sakyi L.B."/>
            <person name="Cui X."/>
            <person name="Yuan T."/>
            <person name="Jiang B."/>
            <person name="Yang W."/>
            <person name="Lam T.T.-Y."/>
            <person name="Chang Q."/>
            <person name="Ding S."/>
            <person name="Wang X."/>
            <person name="Zhu J."/>
            <person name="Ruan X."/>
            <person name="Zhao L."/>
            <person name="Wei J."/>
            <person name="Que T."/>
            <person name="Du C."/>
            <person name="Cheng J."/>
            <person name="Dai P."/>
            <person name="Han X."/>
            <person name="Huang E."/>
            <person name="Gao Y."/>
            <person name="Liu J."/>
            <person name="Shao H."/>
            <person name="Ye R."/>
            <person name="Li L."/>
            <person name="Wei W."/>
            <person name="Wang X."/>
            <person name="Wang C."/>
            <person name="Yang T."/>
            <person name="Huo Q."/>
            <person name="Li W."/>
            <person name="Guo W."/>
            <person name="Chen H."/>
            <person name="Zhou L."/>
            <person name="Ni X."/>
            <person name="Tian J."/>
            <person name="Zhou Y."/>
            <person name="Sheng Y."/>
            <person name="Liu T."/>
            <person name="Pan Y."/>
            <person name="Xia L."/>
            <person name="Li J."/>
            <person name="Zhao F."/>
            <person name="Cao W."/>
        </authorList>
    </citation>
    <scope>NUCLEOTIDE SEQUENCE</scope>
    <source>
        <strain evidence="1">Dsil-2018</strain>
    </source>
</reference>
<dbReference type="Proteomes" id="UP000821865">
    <property type="component" value="Chromosome 1"/>
</dbReference>
<organism evidence="1 2">
    <name type="scientific">Dermacentor silvarum</name>
    <name type="common">Tick</name>
    <dbReference type="NCBI Taxonomy" id="543639"/>
    <lineage>
        <taxon>Eukaryota</taxon>
        <taxon>Metazoa</taxon>
        <taxon>Ecdysozoa</taxon>
        <taxon>Arthropoda</taxon>
        <taxon>Chelicerata</taxon>
        <taxon>Arachnida</taxon>
        <taxon>Acari</taxon>
        <taxon>Parasitiformes</taxon>
        <taxon>Ixodida</taxon>
        <taxon>Ixodoidea</taxon>
        <taxon>Ixodidae</taxon>
        <taxon>Rhipicephalinae</taxon>
        <taxon>Dermacentor</taxon>
    </lineage>
</organism>
<evidence type="ECO:0000313" key="2">
    <source>
        <dbReference type="Proteomes" id="UP000821865"/>
    </source>
</evidence>
<sequence>MGRGFHTTTNFNLALPPSVLGRGLPNESSQANLANTRDATKILVQYMTTGDFSFALIADPYTCNHKIPNVPRSFIAFHAPEHPRVLARAPSFDNLPLYVSQLVVAISCELAGFILGGYLNAKHALWGSETGDLRGTQLVQFAYANDLHILNHSSSIPTFETPYARSWIDVTLAGYRWLISEEETPSDHRYIEFALFAATLIPERRLTNFARAQILETLRGHRWFDNICHCSFSSALMLDIALERFYYIYNDLFKKHLRKVNSCNGGMGVGGYTADSPAC</sequence>
<keyword evidence="2" id="KW-1185">Reference proteome</keyword>
<evidence type="ECO:0000313" key="1">
    <source>
        <dbReference type="EMBL" id="KAH7978437.1"/>
    </source>
</evidence>
<accession>A0ACB8DV99</accession>
<name>A0ACB8DV99_DERSI</name>
<protein>
    <submittedName>
        <fullName evidence="1">Uncharacterized protein</fullName>
    </submittedName>
</protein>
<proteinExistence type="predicted"/>
<gene>
    <name evidence="1" type="ORF">HPB49_005514</name>
</gene>
<dbReference type="EMBL" id="CM023470">
    <property type="protein sequence ID" value="KAH7978437.1"/>
    <property type="molecule type" value="Genomic_DNA"/>
</dbReference>
<comment type="caution">
    <text evidence="1">The sequence shown here is derived from an EMBL/GenBank/DDBJ whole genome shotgun (WGS) entry which is preliminary data.</text>
</comment>